<accession>A0A939P7N2</accession>
<evidence type="ECO:0000256" key="7">
    <source>
        <dbReference type="SAM" id="MobiDB-lite"/>
    </source>
</evidence>
<dbReference type="InterPro" id="IPR007213">
    <property type="entry name" value="Ppm1/Ppm2/Tcmp"/>
</dbReference>
<dbReference type="GO" id="GO:0032259">
    <property type="term" value="P:methylation"/>
    <property type="evidence" value="ECO:0007669"/>
    <property type="project" value="UniProtKB-KW"/>
</dbReference>
<dbReference type="Gene3D" id="3.40.50.150">
    <property type="entry name" value="Vaccinia Virus protein VP39"/>
    <property type="match status" value="1"/>
</dbReference>
<dbReference type="SUPFAM" id="SSF53335">
    <property type="entry name" value="S-adenosyl-L-methionine-dependent methyltransferases"/>
    <property type="match status" value="1"/>
</dbReference>
<dbReference type="EMBL" id="JAGEOJ010000003">
    <property type="protein sequence ID" value="MBO2447251.1"/>
    <property type="molecule type" value="Genomic_DNA"/>
</dbReference>
<dbReference type="GO" id="GO:0008168">
    <property type="term" value="F:methyltransferase activity"/>
    <property type="evidence" value="ECO:0007669"/>
    <property type="project" value="UniProtKB-UniRule"/>
</dbReference>
<feature type="compositionally biased region" description="Low complexity" evidence="7">
    <location>
        <begin position="280"/>
        <end position="298"/>
    </location>
</feature>
<keyword evidence="9" id="KW-1185">Reference proteome</keyword>
<evidence type="ECO:0000256" key="4">
    <source>
        <dbReference type="ARBA" id="ARBA00022679"/>
    </source>
</evidence>
<keyword evidence="5 6" id="KW-0949">S-adenosyl-L-methionine</keyword>
<sequence>MRAAESARPDRLFEDPYAQAFVAAGAQSQAAAIGEATADTSSSPQPEQGVPEPGSLRALMAYQTVIRTRFYDDYLLDACDRGIRQIVLLAAGMDTRAYRLGWPVGLRLYEVDLPSVLEFKDDVMSGADAVTACTRVSCPADLREDWPSALTEAGFAPGEPTAWLAEGLLIYLTAEEAAELLTRIGDLSAPGSRLACERGDGIDWLREQAKEVPALSRAVGLWKGGLGDDTGGWLEGNGWSVEQHDLSSLAESYGRTPPTASRSGFLVATREGDKPEESAVEVSGASDASAADESNLPD</sequence>
<gene>
    <name evidence="8" type="ORF">J4573_09160</name>
</gene>
<proteinExistence type="inferred from homology"/>
<comment type="caution">
    <text evidence="8">The sequence shown here is derived from an EMBL/GenBank/DDBJ whole genome shotgun (WGS) entry which is preliminary data.</text>
</comment>
<keyword evidence="4 8" id="KW-0808">Transferase</keyword>
<dbReference type="InterPro" id="IPR029063">
    <property type="entry name" value="SAM-dependent_MTases_sf"/>
</dbReference>
<evidence type="ECO:0000256" key="5">
    <source>
        <dbReference type="ARBA" id="ARBA00022691"/>
    </source>
</evidence>
<dbReference type="PANTHER" id="PTHR43619:SF2">
    <property type="entry name" value="S-ADENOSYL-L-METHIONINE-DEPENDENT METHYLTRANSFERASES SUPERFAMILY PROTEIN"/>
    <property type="match status" value="1"/>
</dbReference>
<dbReference type="PANTHER" id="PTHR43619">
    <property type="entry name" value="S-ADENOSYL-L-METHIONINE-DEPENDENT METHYLTRANSFERASE YKTD-RELATED"/>
    <property type="match status" value="1"/>
</dbReference>
<dbReference type="InterPro" id="IPR011610">
    <property type="entry name" value="SAM_mthyl_Trfase_ML2640-like"/>
</dbReference>
<evidence type="ECO:0000256" key="1">
    <source>
        <dbReference type="ARBA" id="ARBA00003907"/>
    </source>
</evidence>
<evidence type="ECO:0000313" key="9">
    <source>
        <dbReference type="Proteomes" id="UP000669179"/>
    </source>
</evidence>
<name>A0A939P7N2_9ACTN</name>
<dbReference type="Pfam" id="PF04072">
    <property type="entry name" value="LCM"/>
    <property type="match status" value="1"/>
</dbReference>
<keyword evidence="3 6" id="KW-0489">Methyltransferase</keyword>
<reference evidence="8" key="1">
    <citation type="submission" date="2021-03" db="EMBL/GenBank/DDBJ databases">
        <authorList>
            <person name="Kanchanasin P."/>
            <person name="Saeng-In P."/>
            <person name="Phongsopitanun W."/>
            <person name="Yuki M."/>
            <person name="Kudo T."/>
            <person name="Ohkuma M."/>
            <person name="Tanasupawat S."/>
        </authorList>
    </citation>
    <scope>NUCLEOTIDE SEQUENCE</scope>
    <source>
        <strain evidence="8">GKU 128</strain>
    </source>
</reference>
<dbReference type="EC" id="2.1.1.-" evidence="6"/>
<dbReference type="NCBIfam" id="TIGR00027">
    <property type="entry name" value="mthyl_TIGR00027"/>
    <property type="match status" value="1"/>
</dbReference>
<protein>
    <recommendedName>
        <fullName evidence="6">S-adenosyl-L-methionine-dependent methyltransferase</fullName>
        <ecNumber evidence="6">2.1.1.-</ecNumber>
    </recommendedName>
</protein>
<dbReference type="Proteomes" id="UP000669179">
    <property type="component" value="Unassembled WGS sequence"/>
</dbReference>
<evidence type="ECO:0000256" key="2">
    <source>
        <dbReference type="ARBA" id="ARBA00008138"/>
    </source>
</evidence>
<feature type="region of interest" description="Disordered" evidence="7">
    <location>
        <begin position="32"/>
        <end position="54"/>
    </location>
</feature>
<feature type="region of interest" description="Disordered" evidence="7">
    <location>
        <begin position="251"/>
        <end position="298"/>
    </location>
</feature>
<dbReference type="AlphaFoldDB" id="A0A939P7N2"/>
<comment type="function">
    <text evidence="1 6">Exhibits S-adenosyl-L-methionine-dependent methyltransferase activity.</text>
</comment>
<evidence type="ECO:0000256" key="6">
    <source>
        <dbReference type="RuleBase" id="RU362030"/>
    </source>
</evidence>
<organism evidence="8 9">
    <name type="scientific">Actinomadura barringtoniae</name>
    <dbReference type="NCBI Taxonomy" id="1427535"/>
    <lineage>
        <taxon>Bacteria</taxon>
        <taxon>Bacillati</taxon>
        <taxon>Actinomycetota</taxon>
        <taxon>Actinomycetes</taxon>
        <taxon>Streptosporangiales</taxon>
        <taxon>Thermomonosporaceae</taxon>
        <taxon>Actinomadura</taxon>
    </lineage>
</organism>
<evidence type="ECO:0000256" key="3">
    <source>
        <dbReference type="ARBA" id="ARBA00022603"/>
    </source>
</evidence>
<evidence type="ECO:0000313" key="8">
    <source>
        <dbReference type="EMBL" id="MBO2447251.1"/>
    </source>
</evidence>
<comment type="similarity">
    <text evidence="2 6">Belongs to the UPF0677 family.</text>
</comment>